<dbReference type="GO" id="GO:0000166">
    <property type="term" value="F:nucleotide binding"/>
    <property type="evidence" value="ECO:0007669"/>
    <property type="project" value="InterPro"/>
</dbReference>
<dbReference type="AlphaFoldDB" id="A0A9X4KNU8"/>
<evidence type="ECO:0000313" key="4">
    <source>
        <dbReference type="EMBL" id="MDG0808354.1"/>
    </source>
</evidence>
<organism evidence="4 5">
    <name type="scientific">Cohnella rhizosphaerae</name>
    <dbReference type="NCBI Taxonomy" id="1457232"/>
    <lineage>
        <taxon>Bacteria</taxon>
        <taxon>Bacillati</taxon>
        <taxon>Bacillota</taxon>
        <taxon>Bacilli</taxon>
        <taxon>Bacillales</taxon>
        <taxon>Paenibacillaceae</taxon>
        <taxon>Cohnella</taxon>
    </lineage>
</organism>
<feature type="domain" description="Gfo/Idh/MocA-like oxidoreductase N-terminal" evidence="2">
    <location>
        <begin position="5"/>
        <end position="125"/>
    </location>
</feature>
<dbReference type="InterPro" id="IPR036291">
    <property type="entry name" value="NAD(P)-bd_dom_sf"/>
</dbReference>
<dbReference type="Pfam" id="PF22725">
    <property type="entry name" value="GFO_IDH_MocA_C3"/>
    <property type="match status" value="1"/>
</dbReference>
<keyword evidence="1" id="KW-0560">Oxidoreductase</keyword>
<dbReference type="GO" id="GO:0016491">
    <property type="term" value="F:oxidoreductase activity"/>
    <property type="evidence" value="ECO:0007669"/>
    <property type="project" value="UniProtKB-KW"/>
</dbReference>
<proteinExistence type="predicted"/>
<dbReference type="PANTHER" id="PTHR43818:SF11">
    <property type="entry name" value="BCDNA.GH03377"/>
    <property type="match status" value="1"/>
</dbReference>
<dbReference type="Pfam" id="PF01408">
    <property type="entry name" value="GFO_IDH_MocA"/>
    <property type="match status" value="1"/>
</dbReference>
<dbReference type="InterPro" id="IPR050463">
    <property type="entry name" value="Gfo/Idh/MocA_oxidrdct_glycsds"/>
</dbReference>
<dbReference type="InterPro" id="IPR055170">
    <property type="entry name" value="GFO_IDH_MocA-like_dom"/>
</dbReference>
<evidence type="ECO:0000259" key="3">
    <source>
        <dbReference type="Pfam" id="PF22725"/>
    </source>
</evidence>
<name>A0A9X4KNU8_9BACL</name>
<evidence type="ECO:0000259" key="2">
    <source>
        <dbReference type="Pfam" id="PF01408"/>
    </source>
</evidence>
<keyword evidence="5" id="KW-1185">Reference proteome</keyword>
<feature type="domain" description="GFO/IDH/MocA-like oxidoreductase" evidence="3">
    <location>
        <begin position="133"/>
        <end position="270"/>
    </location>
</feature>
<evidence type="ECO:0000256" key="1">
    <source>
        <dbReference type="ARBA" id="ARBA00023002"/>
    </source>
</evidence>
<gene>
    <name evidence="4" type="ORF">OMP40_02200</name>
</gene>
<dbReference type="Proteomes" id="UP001153404">
    <property type="component" value="Unassembled WGS sequence"/>
</dbReference>
<protein>
    <submittedName>
        <fullName evidence="4">Gfo/Idh/MocA family oxidoreductase</fullName>
    </submittedName>
</protein>
<comment type="caution">
    <text evidence="4">The sequence shown here is derived from an EMBL/GenBank/DDBJ whole genome shotgun (WGS) entry which is preliminary data.</text>
</comment>
<evidence type="ECO:0000313" key="5">
    <source>
        <dbReference type="Proteomes" id="UP001153404"/>
    </source>
</evidence>
<dbReference type="InterPro" id="IPR000683">
    <property type="entry name" value="Gfo/Idh/MocA-like_OxRdtase_N"/>
</dbReference>
<dbReference type="EMBL" id="JAPDIA010000001">
    <property type="protein sequence ID" value="MDG0808354.1"/>
    <property type="molecule type" value="Genomic_DNA"/>
</dbReference>
<dbReference type="Gene3D" id="3.40.50.720">
    <property type="entry name" value="NAD(P)-binding Rossmann-like Domain"/>
    <property type="match status" value="1"/>
</dbReference>
<sequence length="361" mass="40035">MTTVKLGLIGLGGMAGVHVGQLAGIAGARLAAVCDQDAAKVAEWAERHGIDAASRHTDAESLVRDPEVDAVLSITPNDAHYEIIRLCLAYGKPLMTEKPFTRTFEEAASLRRLAAGNPTPCMVGFSYRYVPAFRMAREMIREGRIGPVRHLFVQYLQQWGGTPFDTKMNWRLDRAITGTGTLGDLGSHMIDAARFLVGEPAEVASLMSNLIGQREDPATGAMVDVDIDDFAAFTAVLAPGIPAVFQTSRNAFGSQNQFEIAVYGDVGTLRMNWEEGDYLDWIHRNAEGSEVRERIAVPARFKLAQMQDFVDLVRGDAREERPMLYDGYMNQRILEAVVRSSRERRTVRIEELDDRDEGEAR</sequence>
<accession>A0A9X4KNU8</accession>
<dbReference type="PANTHER" id="PTHR43818">
    <property type="entry name" value="BCDNA.GH03377"/>
    <property type="match status" value="1"/>
</dbReference>
<dbReference type="SUPFAM" id="SSF51735">
    <property type="entry name" value="NAD(P)-binding Rossmann-fold domains"/>
    <property type="match status" value="1"/>
</dbReference>
<dbReference type="SUPFAM" id="SSF55347">
    <property type="entry name" value="Glyceraldehyde-3-phosphate dehydrogenase-like, C-terminal domain"/>
    <property type="match status" value="1"/>
</dbReference>
<dbReference type="RefSeq" id="WP_277528774.1">
    <property type="nucleotide sequence ID" value="NZ_JAPDIA010000001.1"/>
</dbReference>
<dbReference type="Gene3D" id="3.30.360.10">
    <property type="entry name" value="Dihydrodipicolinate Reductase, domain 2"/>
    <property type="match status" value="1"/>
</dbReference>
<reference evidence="4" key="1">
    <citation type="submission" date="2022-10" db="EMBL/GenBank/DDBJ databases">
        <title>Comparative genomic analysis of Cohnella hashimotonis sp. nov., isolated from the International Space Station.</title>
        <authorList>
            <person name="Simpson A."/>
            <person name="Venkateswaran K."/>
        </authorList>
    </citation>
    <scope>NUCLEOTIDE SEQUENCE</scope>
    <source>
        <strain evidence="4">DSM 28161</strain>
    </source>
</reference>